<reference evidence="1 2" key="1">
    <citation type="journal article" date="2009" name="Nat. Genet.">
        <title>The genome of the cucumber, Cucumis sativus L.</title>
        <authorList>
            <person name="Huang S."/>
            <person name="Li R."/>
            <person name="Zhang Z."/>
            <person name="Li L."/>
            <person name="Gu X."/>
            <person name="Fan W."/>
            <person name="Lucas W.J."/>
            <person name="Wang X."/>
            <person name="Xie B."/>
            <person name="Ni P."/>
            <person name="Ren Y."/>
            <person name="Zhu H."/>
            <person name="Li J."/>
            <person name="Lin K."/>
            <person name="Jin W."/>
            <person name="Fei Z."/>
            <person name="Li G."/>
            <person name="Staub J."/>
            <person name="Kilian A."/>
            <person name="van der Vossen E.A."/>
            <person name="Wu Y."/>
            <person name="Guo J."/>
            <person name="He J."/>
            <person name="Jia Z."/>
            <person name="Ren Y."/>
            <person name="Tian G."/>
            <person name="Lu Y."/>
            <person name="Ruan J."/>
            <person name="Qian W."/>
            <person name="Wang M."/>
            <person name="Huang Q."/>
            <person name="Li B."/>
            <person name="Xuan Z."/>
            <person name="Cao J."/>
            <person name="Asan"/>
            <person name="Wu Z."/>
            <person name="Zhang J."/>
            <person name="Cai Q."/>
            <person name="Bai Y."/>
            <person name="Zhao B."/>
            <person name="Han Y."/>
            <person name="Li Y."/>
            <person name="Li X."/>
            <person name="Wang S."/>
            <person name="Shi Q."/>
            <person name="Liu S."/>
            <person name="Cho W.K."/>
            <person name="Kim J.Y."/>
            <person name="Xu Y."/>
            <person name="Heller-Uszynska K."/>
            <person name="Miao H."/>
            <person name="Cheng Z."/>
            <person name="Zhang S."/>
            <person name="Wu J."/>
            <person name="Yang Y."/>
            <person name="Kang H."/>
            <person name="Li M."/>
            <person name="Liang H."/>
            <person name="Ren X."/>
            <person name="Shi Z."/>
            <person name="Wen M."/>
            <person name="Jian M."/>
            <person name="Yang H."/>
            <person name="Zhang G."/>
            <person name="Yang Z."/>
            <person name="Chen R."/>
            <person name="Liu S."/>
            <person name="Li J."/>
            <person name="Ma L."/>
            <person name="Liu H."/>
            <person name="Zhou Y."/>
            <person name="Zhao J."/>
            <person name="Fang X."/>
            <person name="Li G."/>
            <person name="Fang L."/>
            <person name="Li Y."/>
            <person name="Liu D."/>
            <person name="Zheng H."/>
            <person name="Zhang Y."/>
            <person name="Qin N."/>
            <person name="Li Z."/>
            <person name="Yang G."/>
            <person name="Yang S."/>
            <person name="Bolund L."/>
            <person name="Kristiansen K."/>
            <person name="Zheng H."/>
            <person name="Li S."/>
            <person name="Zhang X."/>
            <person name="Yang H."/>
            <person name="Wang J."/>
            <person name="Sun R."/>
            <person name="Zhang B."/>
            <person name="Jiang S."/>
            <person name="Wang J."/>
            <person name="Du Y."/>
            <person name="Li S."/>
        </authorList>
    </citation>
    <scope>NUCLEOTIDE SEQUENCE [LARGE SCALE GENOMIC DNA]</scope>
    <source>
        <strain evidence="2">cv. 9930</strain>
    </source>
</reference>
<dbReference type="AlphaFoldDB" id="A0A0A0K8Z7"/>
<evidence type="ECO:0000313" key="1">
    <source>
        <dbReference type="EMBL" id="KGN44271.1"/>
    </source>
</evidence>
<reference evidence="1 2" key="4">
    <citation type="journal article" date="2011" name="BMC Genomics">
        <title>RNA-Seq improves annotation of protein-coding genes in the cucumber genome.</title>
        <authorList>
            <person name="Li Z."/>
            <person name="Zhang Z."/>
            <person name="Yan P."/>
            <person name="Huang S."/>
            <person name="Fei Z."/>
            <person name="Lin K."/>
        </authorList>
    </citation>
    <scope>NUCLEOTIDE SEQUENCE [LARGE SCALE GENOMIC DNA]</scope>
    <source>
        <strain evidence="2">cv. 9930</strain>
    </source>
</reference>
<protein>
    <submittedName>
        <fullName evidence="1">Uncharacterized protein</fullName>
    </submittedName>
</protein>
<evidence type="ECO:0000313" key="2">
    <source>
        <dbReference type="Proteomes" id="UP000029981"/>
    </source>
</evidence>
<proteinExistence type="predicted"/>
<keyword evidence="2" id="KW-1185">Reference proteome</keyword>
<reference evidence="1 2" key="3">
    <citation type="journal article" date="2010" name="BMC Genomics">
        <title>Transcriptome sequencing and comparative analysis of cucumber flowers with different sex types.</title>
        <authorList>
            <person name="Guo S."/>
            <person name="Zheng Y."/>
            <person name="Joung J.G."/>
            <person name="Liu S."/>
            <person name="Zhang Z."/>
            <person name="Crasta O.R."/>
            <person name="Sobral B.W."/>
            <person name="Xu Y."/>
            <person name="Huang S."/>
            <person name="Fei Z."/>
        </authorList>
    </citation>
    <scope>NUCLEOTIDE SEQUENCE [LARGE SCALE GENOMIC DNA]</scope>
    <source>
        <strain evidence="2">cv. 9930</strain>
    </source>
</reference>
<dbReference type="Proteomes" id="UP000029981">
    <property type="component" value="Chromosome 7"/>
</dbReference>
<sequence length="103" mass="11594">MPLLFFTPTRCLFQRLGSSSINTTRNKGMANTHSLAKVKEDVSPTIVDACSLRCRQQHRKKCNEKTFVDVEYGSHRRMVIVDASLSMREGCQCKSNADVSVAR</sequence>
<dbReference type="EMBL" id="CM002928">
    <property type="protein sequence ID" value="KGN44271.1"/>
    <property type="molecule type" value="Genomic_DNA"/>
</dbReference>
<organism evidence="1 2">
    <name type="scientific">Cucumis sativus</name>
    <name type="common">Cucumber</name>
    <dbReference type="NCBI Taxonomy" id="3659"/>
    <lineage>
        <taxon>Eukaryota</taxon>
        <taxon>Viridiplantae</taxon>
        <taxon>Streptophyta</taxon>
        <taxon>Embryophyta</taxon>
        <taxon>Tracheophyta</taxon>
        <taxon>Spermatophyta</taxon>
        <taxon>Magnoliopsida</taxon>
        <taxon>eudicotyledons</taxon>
        <taxon>Gunneridae</taxon>
        <taxon>Pentapetalae</taxon>
        <taxon>rosids</taxon>
        <taxon>fabids</taxon>
        <taxon>Cucurbitales</taxon>
        <taxon>Cucurbitaceae</taxon>
        <taxon>Benincaseae</taxon>
        <taxon>Cucumis</taxon>
    </lineage>
</organism>
<reference evidence="1 2" key="2">
    <citation type="journal article" date="2009" name="PLoS ONE">
        <title>An integrated genetic and cytogenetic map of the cucumber genome.</title>
        <authorList>
            <person name="Ren Y."/>
            <person name="Zhang Z."/>
            <person name="Liu J."/>
            <person name="Staub J.E."/>
            <person name="Han Y."/>
            <person name="Cheng Z."/>
            <person name="Li X."/>
            <person name="Lu J."/>
            <person name="Miao H."/>
            <person name="Kang H."/>
            <person name="Xie B."/>
            <person name="Gu X."/>
            <person name="Wang X."/>
            <person name="Du Y."/>
            <person name="Jin W."/>
            <person name="Huang S."/>
        </authorList>
    </citation>
    <scope>NUCLEOTIDE SEQUENCE [LARGE SCALE GENOMIC DNA]</scope>
    <source>
        <strain evidence="2">cv. 9930</strain>
    </source>
</reference>
<dbReference type="Gramene" id="KGN44271">
    <property type="protein sequence ID" value="KGN44271"/>
    <property type="gene ID" value="Csa_7G237860"/>
</dbReference>
<accession>A0A0A0K8Z7</accession>
<name>A0A0A0K8Z7_CUCSA</name>
<gene>
    <name evidence="1" type="ORF">Csa_7G237860</name>
</gene>